<dbReference type="Proteomes" id="UP000727456">
    <property type="component" value="Unassembled WGS sequence"/>
</dbReference>
<keyword evidence="2" id="KW-0813">Transport</keyword>
<evidence type="ECO:0000259" key="13">
    <source>
        <dbReference type="Pfam" id="PF07715"/>
    </source>
</evidence>
<dbReference type="InterPro" id="IPR036942">
    <property type="entry name" value="Beta-barrel_TonB_sf"/>
</dbReference>
<organism evidence="14 15">
    <name type="scientific">Sphingomonas vulcanisoli</name>
    <dbReference type="NCBI Taxonomy" id="1658060"/>
    <lineage>
        <taxon>Bacteria</taxon>
        <taxon>Pseudomonadati</taxon>
        <taxon>Pseudomonadota</taxon>
        <taxon>Alphaproteobacteria</taxon>
        <taxon>Sphingomonadales</taxon>
        <taxon>Sphingomonadaceae</taxon>
        <taxon>Sphingomonas</taxon>
    </lineage>
</organism>
<dbReference type="InterPro" id="IPR012910">
    <property type="entry name" value="Plug_dom"/>
</dbReference>
<feature type="domain" description="TonB-dependent receptor-like beta-barrel" evidence="12">
    <location>
        <begin position="373"/>
        <end position="730"/>
    </location>
</feature>
<evidence type="ECO:0000256" key="4">
    <source>
        <dbReference type="ARBA" id="ARBA00022496"/>
    </source>
</evidence>
<evidence type="ECO:0000256" key="8">
    <source>
        <dbReference type="ARBA" id="ARBA00023077"/>
    </source>
</evidence>
<evidence type="ECO:0000256" key="3">
    <source>
        <dbReference type="ARBA" id="ARBA00022452"/>
    </source>
</evidence>
<keyword evidence="8 11" id="KW-0798">TonB box</keyword>
<keyword evidence="9 11" id="KW-0472">Membrane</keyword>
<evidence type="ECO:0000256" key="6">
    <source>
        <dbReference type="ARBA" id="ARBA00023004"/>
    </source>
</evidence>
<keyword evidence="5" id="KW-0812">Transmembrane</keyword>
<comment type="subcellular location">
    <subcellularLocation>
        <location evidence="1">Cell outer membrane</location>
        <topology evidence="1">Multi-pass membrane protein</topology>
    </subcellularLocation>
</comment>
<evidence type="ECO:0000256" key="7">
    <source>
        <dbReference type="ARBA" id="ARBA00023065"/>
    </source>
</evidence>
<dbReference type="Gene3D" id="3.55.50.30">
    <property type="match status" value="1"/>
</dbReference>
<evidence type="ECO:0000256" key="10">
    <source>
        <dbReference type="ARBA" id="ARBA00023237"/>
    </source>
</evidence>
<dbReference type="EMBL" id="JAAOZC010000004">
    <property type="protein sequence ID" value="NIJ08176.1"/>
    <property type="molecule type" value="Genomic_DNA"/>
</dbReference>
<feature type="domain" description="TonB-dependent receptor plug" evidence="13">
    <location>
        <begin position="125"/>
        <end position="232"/>
    </location>
</feature>
<keyword evidence="3" id="KW-1134">Transmembrane beta strand</keyword>
<reference evidence="14 15" key="1">
    <citation type="submission" date="2020-03" db="EMBL/GenBank/DDBJ databases">
        <title>Genomic Encyclopedia of Type Strains, Phase III (KMG-III): the genomes of soil and plant-associated and newly described type strains.</title>
        <authorList>
            <person name="Whitman W."/>
        </authorList>
    </citation>
    <scope>NUCLEOTIDE SEQUENCE [LARGE SCALE GENOMIC DNA]</scope>
    <source>
        <strain evidence="14 15">CECT 8804</strain>
    </source>
</reference>
<evidence type="ECO:0000313" key="14">
    <source>
        <dbReference type="EMBL" id="NIJ08176.1"/>
    </source>
</evidence>
<proteinExistence type="inferred from homology"/>
<keyword evidence="7" id="KW-0406">Ion transport</keyword>
<evidence type="ECO:0000259" key="12">
    <source>
        <dbReference type="Pfam" id="PF00593"/>
    </source>
</evidence>
<dbReference type="PANTHER" id="PTHR32552">
    <property type="entry name" value="FERRICHROME IRON RECEPTOR-RELATED"/>
    <property type="match status" value="1"/>
</dbReference>
<name>A0ABX0TRM9_9SPHN</name>
<keyword evidence="15" id="KW-1185">Reference proteome</keyword>
<dbReference type="InterPro" id="IPR000531">
    <property type="entry name" value="Beta-barrel_TonB"/>
</dbReference>
<comment type="similarity">
    <text evidence="11">Belongs to the TonB-dependent receptor family.</text>
</comment>
<evidence type="ECO:0000256" key="2">
    <source>
        <dbReference type="ARBA" id="ARBA00022448"/>
    </source>
</evidence>
<dbReference type="Gene3D" id="2.40.170.20">
    <property type="entry name" value="TonB-dependent receptor, beta-barrel domain"/>
    <property type="match status" value="1"/>
</dbReference>
<accession>A0ABX0TRM9</accession>
<keyword evidence="14" id="KW-0675">Receptor</keyword>
<dbReference type="Pfam" id="PF00593">
    <property type="entry name" value="TonB_dep_Rec_b-barrel"/>
    <property type="match status" value="1"/>
</dbReference>
<dbReference type="SUPFAM" id="SSF56935">
    <property type="entry name" value="Porins"/>
    <property type="match status" value="1"/>
</dbReference>
<dbReference type="PANTHER" id="PTHR32552:SF81">
    <property type="entry name" value="TONB-DEPENDENT OUTER MEMBRANE RECEPTOR"/>
    <property type="match status" value="1"/>
</dbReference>
<dbReference type="InterPro" id="IPR039426">
    <property type="entry name" value="TonB-dep_rcpt-like"/>
</dbReference>
<dbReference type="RefSeq" id="WP_167073034.1">
    <property type="nucleotide sequence ID" value="NZ_JAAOZC010000004.1"/>
</dbReference>
<evidence type="ECO:0000256" key="11">
    <source>
        <dbReference type="RuleBase" id="RU003357"/>
    </source>
</evidence>
<keyword evidence="10" id="KW-0998">Cell outer membrane</keyword>
<evidence type="ECO:0000256" key="1">
    <source>
        <dbReference type="ARBA" id="ARBA00004571"/>
    </source>
</evidence>
<protein>
    <submittedName>
        <fullName evidence="14">Outer membrane receptor protein involved in Fe transport</fullName>
    </submittedName>
</protein>
<dbReference type="Pfam" id="PF07715">
    <property type="entry name" value="Plug"/>
    <property type="match status" value="1"/>
</dbReference>
<comment type="caution">
    <text evidence="14">The sequence shown here is derived from an EMBL/GenBank/DDBJ whole genome shotgun (WGS) entry which is preliminary data.</text>
</comment>
<evidence type="ECO:0000256" key="9">
    <source>
        <dbReference type="ARBA" id="ARBA00023136"/>
    </source>
</evidence>
<evidence type="ECO:0000313" key="15">
    <source>
        <dbReference type="Proteomes" id="UP000727456"/>
    </source>
</evidence>
<evidence type="ECO:0000256" key="5">
    <source>
        <dbReference type="ARBA" id="ARBA00022692"/>
    </source>
</evidence>
<sequence>MGALPVTAAPSLHFDLPGGSLAQALAALSRQGSIDVGGSDPAISATGVRPLHGTMSAARALDRLLAGTPFMAEPVGNGGYRLVRRPAQPARAMAPRPVRIAAQTPAPPDEIIVLGSKRQQPLFTSPGSTEVIAVSDGGMGPTSALGERWLLQRTPVLQSTEVGEGRNKLFIRGVADSSFTGPTQATAGIYFGDVRVGYDGPDPNLNLYDVDRVEILEGPQGTLYGAGSIGGVIRIEPRAPQLEGPHASLRTGVSETGHGSPSYDSAGMVDLSLVPDRLGVRVVGYRSRDGGYIDAPNRKTSDINPLTQTGFRGAVRARPFDGITIDASYLRQTSEQPDLQYADGGLALGHLATLAQPFSDRYKLARGVAEKVWGSGLTFRISGGVADHHLAQRFEATRPGVANPSAYDDTTDIRLDTVEARLSRSMADGRGWVIGASGVWSTTGSERTLGPLSAPRDLIGVTNRTREKAGFGEITLPLKGKFLLSAGLRFTVARMDGEPSRRPVNSDFLRGSTARRLDPDVGFSVPVAHDLIWFGQYQQGFRTGGLAVAQGAGRVATYQSDTIRVVHSGVRYRHGRRIRASIDLSYARWDDIQADLIGRNGLPLTANVGNGIILAVEANAEYGITSELSFSGAVLFNHSRLTDPAPSYVSSGDRPLPASPKWTATGALAWHHPFSDSLALRAEARLRYTGRSRLGVGPVLDIPYGNYTEVGTIAALEFGRYEASLGIQNLLNVRANRFAIGNPFAIARQDETTPLRPRTVRLGFAVHY</sequence>
<keyword evidence="4" id="KW-0410">Iron transport</keyword>
<gene>
    <name evidence="14" type="ORF">FHS31_001793</name>
</gene>
<keyword evidence="6" id="KW-0408">Iron</keyword>